<dbReference type="AlphaFoldDB" id="A0A1H1GMP0"/>
<gene>
    <name evidence="2" type="ORF">SAMN04489718_3744</name>
</gene>
<protein>
    <submittedName>
        <fullName evidence="2">Uncharacterized protein</fullName>
    </submittedName>
</protein>
<name>A0A1H1GMP0_9ACTN</name>
<evidence type="ECO:0000313" key="3">
    <source>
        <dbReference type="Proteomes" id="UP000199301"/>
    </source>
</evidence>
<reference evidence="3" key="1">
    <citation type="submission" date="2016-10" db="EMBL/GenBank/DDBJ databases">
        <authorList>
            <person name="Varghese N."/>
            <person name="Submissions S."/>
        </authorList>
    </citation>
    <scope>NUCLEOTIDE SEQUENCE [LARGE SCALE GENOMIC DNA]</scope>
    <source>
        <strain evidence="3">DSM 45459</strain>
    </source>
</reference>
<sequence length="83" mass="8750">MTTHAGKLAIVLAHEQWELEQASYDIAAGRATAKGCAETAGVLERLARELRDYAATLSFGGGQPPTTVDPDEPDEPGGRGEPE</sequence>
<dbReference type="STRING" id="995062.SAMN04489718_3744"/>
<dbReference type="Proteomes" id="UP000199301">
    <property type="component" value="Unassembled WGS sequence"/>
</dbReference>
<keyword evidence="3" id="KW-1185">Reference proteome</keyword>
<feature type="region of interest" description="Disordered" evidence="1">
    <location>
        <begin position="57"/>
        <end position="83"/>
    </location>
</feature>
<evidence type="ECO:0000313" key="2">
    <source>
        <dbReference type="EMBL" id="SDR14401.1"/>
    </source>
</evidence>
<organism evidence="2 3">
    <name type="scientific">Actinopolyspora saharensis</name>
    <dbReference type="NCBI Taxonomy" id="995062"/>
    <lineage>
        <taxon>Bacteria</taxon>
        <taxon>Bacillati</taxon>
        <taxon>Actinomycetota</taxon>
        <taxon>Actinomycetes</taxon>
        <taxon>Actinopolysporales</taxon>
        <taxon>Actinopolysporaceae</taxon>
        <taxon>Actinopolyspora</taxon>
    </lineage>
</organism>
<evidence type="ECO:0000256" key="1">
    <source>
        <dbReference type="SAM" id="MobiDB-lite"/>
    </source>
</evidence>
<proteinExistence type="predicted"/>
<dbReference type="EMBL" id="FNKO01000002">
    <property type="protein sequence ID" value="SDR14401.1"/>
    <property type="molecule type" value="Genomic_DNA"/>
</dbReference>
<dbReference type="RefSeq" id="WP_092526116.1">
    <property type="nucleotide sequence ID" value="NZ_FNKO01000002.1"/>
</dbReference>
<dbReference type="OrthoDB" id="5195038at2"/>
<accession>A0A1H1GMP0</accession>